<dbReference type="InterPro" id="IPR013094">
    <property type="entry name" value="AB_hydrolase_3"/>
</dbReference>
<dbReference type="PANTHER" id="PTHR48081">
    <property type="entry name" value="AB HYDROLASE SUPERFAMILY PROTEIN C4A8.06C"/>
    <property type="match status" value="1"/>
</dbReference>
<dbReference type="Gene3D" id="3.40.50.1820">
    <property type="entry name" value="alpha/beta hydrolase"/>
    <property type="match status" value="1"/>
</dbReference>
<dbReference type="SUPFAM" id="SSF53474">
    <property type="entry name" value="alpha/beta-Hydrolases"/>
    <property type="match status" value="1"/>
</dbReference>
<evidence type="ECO:0000259" key="2">
    <source>
        <dbReference type="Pfam" id="PF07859"/>
    </source>
</evidence>
<keyword evidence="4" id="KW-1185">Reference proteome</keyword>
<dbReference type="EMBL" id="CP042425">
    <property type="protein sequence ID" value="QEL19617.1"/>
    <property type="molecule type" value="Genomic_DNA"/>
</dbReference>
<evidence type="ECO:0000313" key="3">
    <source>
        <dbReference type="EMBL" id="QEL19617.1"/>
    </source>
</evidence>
<gene>
    <name evidence="3" type="ORF">PX52LOC_06693</name>
</gene>
<dbReference type="GO" id="GO:0016787">
    <property type="term" value="F:hydrolase activity"/>
    <property type="evidence" value="ECO:0007669"/>
    <property type="project" value="UniProtKB-KW"/>
</dbReference>
<reference evidence="4" key="1">
    <citation type="submission" date="2019-08" db="EMBL/GenBank/DDBJ databases">
        <title>Limnoglobus roseus gen. nov., sp. nov., a novel freshwater planctomycete with a giant genome from the family Gemmataceae.</title>
        <authorList>
            <person name="Kulichevskaya I.S."/>
            <person name="Naumoff D.G."/>
            <person name="Miroshnikov K."/>
            <person name="Ivanova A."/>
            <person name="Philippov D.A."/>
            <person name="Hakobyan A."/>
            <person name="Rijpstra I.C."/>
            <person name="Sinninghe Damste J.S."/>
            <person name="Liesack W."/>
            <person name="Dedysh S.N."/>
        </authorList>
    </citation>
    <scope>NUCLEOTIDE SEQUENCE [LARGE SCALE GENOMIC DNA]</scope>
    <source>
        <strain evidence="4">PX52</strain>
    </source>
</reference>
<dbReference type="InterPro" id="IPR029058">
    <property type="entry name" value="AB_hydrolase_fold"/>
</dbReference>
<dbReference type="OrthoDB" id="9794725at2"/>
<dbReference type="PANTHER" id="PTHR48081:SF6">
    <property type="entry name" value="PEPTIDASE S9 PROLYL OLIGOPEPTIDASE CATALYTIC DOMAIN-CONTAINING PROTEIN"/>
    <property type="match status" value="1"/>
</dbReference>
<dbReference type="Proteomes" id="UP000324974">
    <property type="component" value="Chromosome"/>
</dbReference>
<accession>A0A5C1AN98</accession>
<dbReference type="AlphaFoldDB" id="A0A5C1AN98"/>
<organism evidence="3 4">
    <name type="scientific">Limnoglobus roseus</name>
    <dbReference type="NCBI Taxonomy" id="2598579"/>
    <lineage>
        <taxon>Bacteria</taxon>
        <taxon>Pseudomonadati</taxon>
        <taxon>Planctomycetota</taxon>
        <taxon>Planctomycetia</taxon>
        <taxon>Gemmatales</taxon>
        <taxon>Gemmataceae</taxon>
        <taxon>Limnoglobus</taxon>
    </lineage>
</organism>
<protein>
    <submittedName>
        <fullName evidence="3">Alpha/beta hydrolase</fullName>
    </submittedName>
</protein>
<dbReference type="RefSeq" id="WP_149113987.1">
    <property type="nucleotide sequence ID" value="NZ_CP042425.1"/>
</dbReference>
<dbReference type="Pfam" id="PF07859">
    <property type="entry name" value="Abhydrolase_3"/>
    <property type="match status" value="1"/>
</dbReference>
<keyword evidence="1 3" id="KW-0378">Hydrolase</keyword>
<dbReference type="KEGG" id="lrs:PX52LOC_06693"/>
<evidence type="ECO:0000256" key="1">
    <source>
        <dbReference type="ARBA" id="ARBA00022801"/>
    </source>
</evidence>
<proteinExistence type="predicted"/>
<dbReference type="InterPro" id="IPR050300">
    <property type="entry name" value="GDXG_lipolytic_enzyme"/>
</dbReference>
<feature type="domain" description="Alpha/beta hydrolase fold-3" evidence="2">
    <location>
        <begin position="112"/>
        <end position="245"/>
    </location>
</feature>
<sequence>MSVAWTRSLGVGMLCVLGFCPGQPARGADEKDVLSLPDPKPLVPGAKVVTLWPKGSPALRAMPGSDKPEQFNMAKGRTDRINSVENIHNPSIEVHLAPADKANGTAVIVAAGGGNKTCNVGAEGTDIADWLNGLGVHAFIERYRLKPYDSTKDAVADTQRSIRTVRANAKAWGVDPKRVGIMGFSAGGEQAAWVTLRFDDGNAKADDPIERESCRPDFSVLVYAGWARMDLTKVPKNAPPTFLTSAGVDDAFHARQTVEFYDALFKANVAAELHIYAHGGHGGAISPRKGIPFGTWQLRFVDWAKDLNLLKEKGAK</sequence>
<name>A0A5C1AN98_9BACT</name>
<evidence type="ECO:0000313" key="4">
    <source>
        <dbReference type="Proteomes" id="UP000324974"/>
    </source>
</evidence>